<accession>A0A261R7D1</accession>
<evidence type="ECO:0000256" key="3">
    <source>
        <dbReference type="ARBA" id="ARBA00022692"/>
    </source>
</evidence>
<proteinExistence type="inferred from homology"/>
<feature type="transmembrane region" description="Helical" evidence="6">
    <location>
        <begin position="93"/>
        <end position="111"/>
    </location>
</feature>
<dbReference type="EMBL" id="NEVJ01000003">
    <property type="protein sequence ID" value="OZI20915.1"/>
    <property type="molecule type" value="Genomic_DNA"/>
</dbReference>
<dbReference type="Proteomes" id="UP000216857">
    <property type="component" value="Unassembled WGS sequence"/>
</dbReference>
<comment type="similarity">
    <text evidence="2">Belongs to the GtrA family.</text>
</comment>
<evidence type="ECO:0000256" key="4">
    <source>
        <dbReference type="ARBA" id="ARBA00022989"/>
    </source>
</evidence>
<dbReference type="InterPro" id="IPR007267">
    <property type="entry name" value="GtrA_DPMS_TM"/>
</dbReference>
<dbReference type="GO" id="GO:0005886">
    <property type="term" value="C:plasma membrane"/>
    <property type="evidence" value="ECO:0007669"/>
    <property type="project" value="TreeGrafter"/>
</dbReference>
<evidence type="ECO:0000256" key="6">
    <source>
        <dbReference type="SAM" id="Phobius"/>
    </source>
</evidence>
<reference evidence="8" key="1">
    <citation type="submission" date="2017-05" db="EMBL/GenBank/DDBJ databases">
        <title>Complete and WGS of Bordetella genogroups.</title>
        <authorList>
            <person name="Spilker T."/>
            <person name="Lipuma J."/>
        </authorList>
    </citation>
    <scope>NUCLEOTIDE SEQUENCE</scope>
    <source>
        <strain evidence="8">AU21707</strain>
    </source>
</reference>
<name>A0A261R7D1_9BORD</name>
<dbReference type="AlphaFoldDB" id="A0A261R7D1"/>
<evidence type="ECO:0000256" key="2">
    <source>
        <dbReference type="ARBA" id="ARBA00009399"/>
    </source>
</evidence>
<keyword evidence="5 6" id="KW-0472">Membrane</keyword>
<keyword evidence="4 6" id="KW-1133">Transmembrane helix</keyword>
<dbReference type="Pfam" id="PF04138">
    <property type="entry name" value="GtrA_DPMS_TM"/>
    <property type="match status" value="1"/>
</dbReference>
<dbReference type="InterPro" id="IPR051401">
    <property type="entry name" value="GtrA_CellWall_Glycosyl"/>
</dbReference>
<sequence length="152" mass="16776">MADRQVPVSQKTPNGRWWASDYTFAQLLRYGVVGVGNNLVGYLIYLAATYLGATPKLTMTILYGVGAAIGFWGNRRLTFAHKGNVMGTAVKYLLIQLMGYLLNLAILSMFVDKLGYPHQAVQAAAIFIVAAFLFSAYKLFVFRPRSVPSEAE</sequence>
<gene>
    <name evidence="8" type="ORF">CAL26_26025</name>
</gene>
<evidence type="ECO:0000313" key="9">
    <source>
        <dbReference type="Proteomes" id="UP000216857"/>
    </source>
</evidence>
<protein>
    <recommendedName>
        <fullName evidence="7">GtrA/DPMS transmembrane domain-containing protein</fullName>
    </recommendedName>
</protein>
<feature type="domain" description="GtrA/DPMS transmembrane" evidence="7">
    <location>
        <begin position="29"/>
        <end position="142"/>
    </location>
</feature>
<comment type="subcellular location">
    <subcellularLocation>
        <location evidence="1">Membrane</location>
        <topology evidence="1">Multi-pass membrane protein</topology>
    </subcellularLocation>
</comment>
<feature type="transmembrane region" description="Helical" evidence="6">
    <location>
        <begin position="57"/>
        <end position="73"/>
    </location>
</feature>
<evidence type="ECO:0000256" key="5">
    <source>
        <dbReference type="ARBA" id="ARBA00023136"/>
    </source>
</evidence>
<organism evidence="8 9">
    <name type="scientific">Bordetella genomosp. 9</name>
    <dbReference type="NCBI Taxonomy" id="1416803"/>
    <lineage>
        <taxon>Bacteria</taxon>
        <taxon>Pseudomonadati</taxon>
        <taxon>Pseudomonadota</taxon>
        <taxon>Betaproteobacteria</taxon>
        <taxon>Burkholderiales</taxon>
        <taxon>Alcaligenaceae</taxon>
        <taxon>Bordetella</taxon>
    </lineage>
</organism>
<feature type="transmembrane region" description="Helical" evidence="6">
    <location>
        <begin position="27"/>
        <end position="45"/>
    </location>
</feature>
<dbReference type="RefSeq" id="WP_094849471.1">
    <property type="nucleotide sequence ID" value="NZ_NEVJ01000003.1"/>
</dbReference>
<keyword evidence="3 6" id="KW-0812">Transmembrane</keyword>
<comment type="caution">
    <text evidence="8">The sequence shown here is derived from an EMBL/GenBank/DDBJ whole genome shotgun (WGS) entry which is preliminary data.</text>
</comment>
<feature type="transmembrane region" description="Helical" evidence="6">
    <location>
        <begin position="123"/>
        <end position="142"/>
    </location>
</feature>
<keyword evidence="9" id="KW-1185">Reference proteome</keyword>
<dbReference type="GO" id="GO:0000271">
    <property type="term" value="P:polysaccharide biosynthetic process"/>
    <property type="evidence" value="ECO:0007669"/>
    <property type="project" value="InterPro"/>
</dbReference>
<dbReference type="OrthoDB" id="5772132at2"/>
<evidence type="ECO:0000313" key="8">
    <source>
        <dbReference type="EMBL" id="OZI20915.1"/>
    </source>
</evidence>
<evidence type="ECO:0000259" key="7">
    <source>
        <dbReference type="Pfam" id="PF04138"/>
    </source>
</evidence>
<evidence type="ECO:0000256" key="1">
    <source>
        <dbReference type="ARBA" id="ARBA00004141"/>
    </source>
</evidence>
<dbReference type="PANTHER" id="PTHR38459:SF1">
    <property type="entry name" value="PROPHAGE BACTOPRENOL-LINKED GLUCOSE TRANSLOCASE HOMOLOG"/>
    <property type="match status" value="1"/>
</dbReference>
<dbReference type="PANTHER" id="PTHR38459">
    <property type="entry name" value="PROPHAGE BACTOPRENOL-LINKED GLUCOSE TRANSLOCASE HOMOLOG"/>
    <property type="match status" value="1"/>
</dbReference>